<proteinExistence type="predicted"/>
<keyword evidence="2" id="KW-1185">Reference proteome</keyword>
<dbReference type="KEGG" id="pbk:Back11_00930"/>
<reference evidence="1 2" key="1">
    <citation type="submission" date="2018-11" db="EMBL/GenBank/DDBJ databases">
        <title>Complete genome sequence of Paenibacillus baekrokdamisoli strain KCTC 33723.</title>
        <authorList>
            <person name="Kang S.W."/>
            <person name="Lee K.C."/>
            <person name="Kim K.K."/>
            <person name="Kim J.S."/>
            <person name="Kim D.S."/>
            <person name="Ko S.H."/>
            <person name="Yang S.H."/>
            <person name="Lee J.S."/>
        </authorList>
    </citation>
    <scope>NUCLEOTIDE SEQUENCE [LARGE SCALE GENOMIC DNA]</scope>
    <source>
        <strain evidence="1 2">KCTC 33723</strain>
    </source>
</reference>
<evidence type="ECO:0000313" key="2">
    <source>
        <dbReference type="Proteomes" id="UP000275368"/>
    </source>
</evidence>
<name>A0A3G9J4Z4_9BACL</name>
<accession>A0A3G9J4Z4</accession>
<protein>
    <submittedName>
        <fullName evidence="1">Uncharacterized protein</fullName>
    </submittedName>
</protein>
<gene>
    <name evidence="1" type="ORF">Back11_00930</name>
</gene>
<organism evidence="1 2">
    <name type="scientific">Paenibacillus baekrokdamisoli</name>
    <dbReference type="NCBI Taxonomy" id="1712516"/>
    <lineage>
        <taxon>Bacteria</taxon>
        <taxon>Bacillati</taxon>
        <taxon>Bacillota</taxon>
        <taxon>Bacilli</taxon>
        <taxon>Bacillales</taxon>
        <taxon>Paenibacillaceae</taxon>
        <taxon>Paenibacillus</taxon>
    </lineage>
</organism>
<sequence length="50" mass="5664">MIFGFGARIQIAEQINYSLLTQSPKAASPNIQTIVTFIVKKITYIHNNRL</sequence>
<dbReference type="Proteomes" id="UP000275368">
    <property type="component" value="Chromosome"/>
</dbReference>
<dbReference type="AlphaFoldDB" id="A0A3G9J4Z4"/>
<evidence type="ECO:0000313" key="1">
    <source>
        <dbReference type="EMBL" id="BBH18748.1"/>
    </source>
</evidence>
<dbReference type="EMBL" id="AP019308">
    <property type="protein sequence ID" value="BBH18748.1"/>
    <property type="molecule type" value="Genomic_DNA"/>
</dbReference>